<dbReference type="Pfam" id="PF03466">
    <property type="entry name" value="LysR_substrate"/>
    <property type="match status" value="1"/>
</dbReference>
<dbReference type="InterPro" id="IPR000847">
    <property type="entry name" value="LysR_HTH_N"/>
</dbReference>
<evidence type="ECO:0000256" key="3">
    <source>
        <dbReference type="ARBA" id="ARBA00023125"/>
    </source>
</evidence>
<dbReference type="EMBL" id="WSEL01000003">
    <property type="protein sequence ID" value="MVQ29357.1"/>
    <property type="molecule type" value="Genomic_DNA"/>
</dbReference>
<evidence type="ECO:0000256" key="2">
    <source>
        <dbReference type="ARBA" id="ARBA00023015"/>
    </source>
</evidence>
<dbReference type="PANTHER" id="PTHR30419:SF8">
    <property type="entry name" value="NITROGEN ASSIMILATION TRANSCRIPTIONAL ACTIVATOR-RELATED"/>
    <property type="match status" value="1"/>
</dbReference>
<dbReference type="RefSeq" id="WP_157397366.1">
    <property type="nucleotide sequence ID" value="NZ_WSEL01000003.1"/>
</dbReference>
<keyword evidence="7" id="KW-1185">Reference proteome</keyword>
<dbReference type="Pfam" id="PF00126">
    <property type="entry name" value="HTH_1"/>
    <property type="match status" value="1"/>
</dbReference>
<comment type="similarity">
    <text evidence="1">Belongs to the LysR transcriptional regulatory family.</text>
</comment>
<dbReference type="PRINTS" id="PR00039">
    <property type="entry name" value="HTHLYSR"/>
</dbReference>
<accession>A0A6N8IR84</accession>
<dbReference type="InterPro" id="IPR037405">
    <property type="entry name" value="GbpR_PBP2"/>
</dbReference>
<dbReference type="GO" id="GO:0003700">
    <property type="term" value="F:DNA-binding transcription factor activity"/>
    <property type="evidence" value="ECO:0007669"/>
    <property type="project" value="InterPro"/>
</dbReference>
<dbReference type="InterPro" id="IPR050950">
    <property type="entry name" value="HTH-type_LysR_regulators"/>
</dbReference>
<evidence type="ECO:0000313" key="6">
    <source>
        <dbReference type="EMBL" id="MVQ29357.1"/>
    </source>
</evidence>
<gene>
    <name evidence="6" type="ORF">GON04_07860</name>
</gene>
<organism evidence="6 7">
    <name type="scientific">Ramlibacter pinisoli</name>
    <dbReference type="NCBI Taxonomy" id="2682844"/>
    <lineage>
        <taxon>Bacteria</taxon>
        <taxon>Pseudomonadati</taxon>
        <taxon>Pseudomonadota</taxon>
        <taxon>Betaproteobacteria</taxon>
        <taxon>Burkholderiales</taxon>
        <taxon>Comamonadaceae</taxon>
        <taxon>Ramlibacter</taxon>
    </lineage>
</organism>
<protein>
    <submittedName>
        <fullName evidence="6">LysR family transcriptional regulator</fullName>
    </submittedName>
</protein>
<dbReference type="Gene3D" id="1.10.10.10">
    <property type="entry name" value="Winged helix-like DNA-binding domain superfamily/Winged helix DNA-binding domain"/>
    <property type="match status" value="1"/>
</dbReference>
<dbReference type="SUPFAM" id="SSF53850">
    <property type="entry name" value="Periplasmic binding protein-like II"/>
    <property type="match status" value="1"/>
</dbReference>
<evidence type="ECO:0000256" key="4">
    <source>
        <dbReference type="ARBA" id="ARBA00023163"/>
    </source>
</evidence>
<evidence type="ECO:0000259" key="5">
    <source>
        <dbReference type="PROSITE" id="PS50931"/>
    </source>
</evidence>
<dbReference type="PANTHER" id="PTHR30419">
    <property type="entry name" value="HTH-TYPE TRANSCRIPTIONAL REGULATOR YBHD"/>
    <property type="match status" value="1"/>
</dbReference>
<comment type="caution">
    <text evidence="6">The sequence shown here is derived from an EMBL/GenBank/DDBJ whole genome shotgun (WGS) entry which is preliminary data.</text>
</comment>
<dbReference type="InterPro" id="IPR036390">
    <property type="entry name" value="WH_DNA-bd_sf"/>
</dbReference>
<dbReference type="SUPFAM" id="SSF46785">
    <property type="entry name" value="Winged helix' DNA-binding domain"/>
    <property type="match status" value="1"/>
</dbReference>
<feature type="domain" description="HTH lysR-type" evidence="5">
    <location>
        <begin position="19"/>
        <end position="76"/>
    </location>
</feature>
<evidence type="ECO:0000313" key="7">
    <source>
        <dbReference type="Proteomes" id="UP000469385"/>
    </source>
</evidence>
<dbReference type="Gene3D" id="3.40.190.290">
    <property type="match status" value="1"/>
</dbReference>
<dbReference type="PROSITE" id="PS50931">
    <property type="entry name" value="HTH_LYSR"/>
    <property type="match status" value="1"/>
</dbReference>
<dbReference type="Proteomes" id="UP000469385">
    <property type="component" value="Unassembled WGS sequence"/>
</dbReference>
<keyword evidence="4" id="KW-0804">Transcription</keyword>
<dbReference type="InterPro" id="IPR036388">
    <property type="entry name" value="WH-like_DNA-bd_sf"/>
</dbReference>
<sequence length="322" mass="35088">MAQPPATTPPADLFRRLRIKSRQIMLLDALDAHRNLRRAAAAIHTTQPAATTLLQQLEEGLGVPLFERHARGMEPTLYGEVMIRYARSVLHDFEHAGDEMAALVAGQAGLVRIGTVMGAMPVLLTEALARFKDGHPRVRVTLQVDTSDLLIPALVRGDLDVALGRLPDQFEGGELEIETMEGEAMAVVARPGHALFDRADLQVADLVAETWILHPTGSPMRRRIEQALQEASMAPPPDIVETSSILATTALLESTDMVSVVPLDVARHYANYGMLAILPVELPISMAKLGILTRKQKDLSPAVRAFLRTLQECSAERTAAGR</sequence>
<dbReference type="GO" id="GO:0003677">
    <property type="term" value="F:DNA binding"/>
    <property type="evidence" value="ECO:0007669"/>
    <property type="project" value="UniProtKB-KW"/>
</dbReference>
<dbReference type="InterPro" id="IPR005119">
    <property type="entry name" value="LysR_subst-bd"/>
</dbReference>
<name>A0A6N8IR84_9BURK</name>
<keyword evidence="2" id="KW-0805">Transcription regulation</keyword>
<proteinExistence type="inferred from homology"/>
<dbReference type="GO" id="GO:0005829">
    <property type="term" value="C:cytosol"/>
    <property type="evidence" value="ECO:0007669"/>
    <property type="project" value="TreeGrafter"/>
</dbReference>
<evidence type="ECO:0000256" key="1">
    <source>
        <dbReference type="ARBA" id="ARBA00009437"/>
    </source>
</evidence>
<keyword evidence="3" id="KW-0238">DNA-binding</keyword>
<dbReference type="CDD" id="cd08435">
    <property type="entry name" value="PBP2_GbpR"/>
    <property type="match status" value="1"/>
</dbReference>
<reference evidence="6 7" key="1">
    <citation type="submission" date="2019-12" db="EMBL/GenBank/DDBJ databases">
        <authorList>
            <person name="Huq M.A."/>
        </authorList>
    </citation>
    <scope>NUCLEOTIDE SEQUENCE [LARGE SCALE GENOMIC DNA]</scope>
    <source>
        <strain evidence="6 7">MAH-25</strain>
    </source>
</reference>
<dbReference type="AlphaFoldDB" id="A0A6N8IR84"/>